<dbReference type="EMBL" id="JAOQIO010000094">
    <property type="protein sequence ID" value="MCU6795358.1"/>
    <property type="molecule type" value="Genomic_DNA"/>
</dbReference>
<feature type="transmembrane region" description="Helical" evidence="2">
    <location>
        <begin position="32"/>
        <end position="54"/>
    </location>
</feature>
<reference evidence="3 4" key="1">
    <citation type="submission" date="2022-09" db="EMBL/GenBank/DDBJ databases">
        <authorList>
            <person name="Han X.L."/>
            <person name="Wang Q."/>
            <person name="Lu T."/>
        </authorList>
    </citation>
    <scope>NUCLEOTIDE SEQUENCE [LARGE SCALE GENOMIC DNA]</scope>
    <source>
        <strain evidence="3 4">WQ 127069</strain>
    </source>
</reference>
<evidence type="ECO:0000256" key="2">
    <source>
        <dbReference type="SAM" id="Phobius"/>
    </source>
</evidence>
<evidence type="ECO:0000313" key="3">
    <source>
        <dbReference type="EMBL" id="MCU6795358.1"/>
    </source>
</evidence>
<organism evidence="3 4">
    <name type="scientific">Paenibacillus baimaensis</name>
    <dbReference type="NCBI Taxonomy" id="2982185"/>
    <lineage>
        <taxon>Bacteria</taxon>
        <taxon>Bacillati</taxon>
        <taxon>Bacillota</taxon>
        <taxon>Bacilli</taxon>
        <taxon>Bacillales</taxon>
        <taxon>Paenibacillaceae</taxon>
        <taxon>Paenibacillus</taxon>
    </lineage>
</organism>
<keyword evidence="2" id="KW-0472">Membrane</keyword>
<comment type="caution">
    <text evidence="3">The sequence shown here is derived from an EMBL/GenBank/DDBJ whole genome shotgun (WGS) entry which is preliminary data.</text>
</comment>
<protein>
    <recommendedName>
        <fullName evidence="5">Transmembrane protein</fullName>
    </recommendedName>
</protein>
<keyword evidence="2" id="KW-0812">Transmembrane</keyword>
<evidence type="ECO:0000313" key="4">
    <source>
        <dbReference type="Proteomes" id="UP001652445"/>
    </source>
</evidence>
<evidence type="ECO:0000256" key="1">
    <source>
        <dbReference type="SAM" id="MobiDB-lite"/>
    </source>
</evidence>
<dbReference type="RefSeq" id="WP_262686332.1">
    <property type="nucleotide sequence ID" value="NZ_JAOQIO010000094.1"/>
</dbReference>
<feature type="region of interest" description="Disordered" evidence="1">
    <location>
        <begin position="73"/>
        <end position="119"/>
    </location>
</feature>
<accession>A0ABT2UL62</accession>
<proteinExistence type="predicted"/>
<feature type="transmembrane region" description="Helical" evidence="2">
    <location>
        <begin position="7"/>
        <end position="26"/>
    </location>
</feature>
<evidence type="ECO:0008006" key="5">
    <source>
        <dbReference type="Google" id="ProtNLM"/>
    </source>
</evidence>
<sequence>MIGTIRWNLLLGAVSFVVTLSTSLINNIWSTALIRSCYSFVLLFLLVFLVRWILGTFAGIDKIIDTDVAEDDSKGTTLDLTTPDEEESLNQMVKGSRDPHASEGENGFAPLNPPKLTSKVNLETGDMVQALRQMSEE</sequence>
<gene>
    <name evidence="3" type="ORF">OB236_24920</name>
</gene>
<dbReference type="Proteomes" id="UP001652445">
    <property type="component" value="Unassembled WGS sequence"/>
</dbReference>
<keyword evidence="4" id="KW-1185">Reference proteome</keyword>
<keyword evidence="2" id="KW-1133">Transmembrane helix</keyword>
<name>A0ABT2UL62_9BACL</name>